<reference evidence="5 6" key="1">
    <citation type="journal article" date="2020" name="bioRxiv">
        <title>Sequence and annotation of 42 cannabis genomes reveals extensive copy number variation in cannabinoid synthesis and pathogen resistance genes.</title>
        <authorList>
            <person name="Mckernan K.J."/>
            <person name="Helbert Y."/>
            <person name="Kane L.T."/>
            <person name="Ebling H."/>
            <person name="Zhang L."/>
            <person name="Liu B."/>
            <person name="Eaton Z."/>
            <person name="Mclaughlin S."/>
            <person name="Kingan S."/>
            <person name="Baybayan P."/>
            <person name="Concepcion G."/>
            <person name="Jordan M."/>
            <person name="Riva A."/>
            <person name="Barbazuk W."/>
            <person name="Harkins T."/>
        </authorList>
    </citation>
    <scope>NUCLEOTIDE SEQUENCE [LARGE SCALE GENOMIC DNA]</scope>
    <source>
        <strain evidence="6">cv. Jamaican Lion 4</strain>
        <strain evidence="5">Father</strain>
        <tissue evidence="5">Leaf</tissue>
    </source>
</reference>
<sequence length="203" mass="22255">MTKKLLASNKASGSSMAVLSSMEKKIASYLILLSKGQPKNDNSKTVGASIFKCTSCHKVFSSYQALGGHRASHKSLRGCSAINDKCSPNTTIPAIESTAEEAQTTMFCKKRQLHENHESPSGDQPSCPKTRVEEVHGFRGIGIDLNKPPPMESDDDGGGEIENPTQVLVRIELEKNIKIGLKRNHFNLSSIFIDLNPNPYLQW</sequence>
<evidence type="ECO:0000256" key="2">
    <source>
        <dbReference type="SAM" id="MobiDB-lite"/>
    </source>
</evidence>
<dbReference type="EMBL" id="JAATIQ010000100">
    <property type="protein sequence ID" value="KAF4382799.1"/>
    <property type="molecule type" value="Genomic_DNA"/>
</dbReference>
<evidence type="ECO:0000313" key="6">
    <source>
        <dbReference type="Proteomes" id="UP000583929"/>
    </source>
</evidence>
<accession>A0A7J6GKE5</accession>
<keyword evidence="1" id="KW-0863">Zinc-finger</keyword>
<dbReference type="Proteomes" id="UP000583929">
    <property type="component" value="Unassembled WGS sequence"/>
</dbReference>
<dbReference type="PANTHER" id="PTHR47068:SF1">
    <property type="entry name" value="OS02G0659100 PROTEIN"/>
    <property type="match status" value="1"/>
</dbReference>
<evidence type="ECO:0000313" key="4">
    <source>
        <dbReference type="EMBL" id="KAF4382799.1"/>
    </source>
</evidence>
<dbReference type="PANTHER" id="PTHR47068">
    <property type="entry name" value="OS02G0659100 PROTEIN"/>
    <property type="match status" value="1"/>
</dbReference>
<dbReference type="InterPro" id="IPR036236">
    <property type="entry name" value="Znf_C2H2_sf"/>
</dbReference>
<comment type="caution">
    <text evidence="5">The sequence shown here is derived from an EMBL/GenBank/DDBJ whole genome shotgun (WGS) entry which is preliminary data.</text>
</comment>
<dbReference type="AlphaFoldDB" id="A0A7J6GKE5"/>
<proteinExistence type="predicted"/>
<evidence type="ECO:0000313" key="5">
    <source>
        <dbReference type="EMBL" id="KAF4382800.1"/>
    </source>
</evidence>
<organism evidence="5 6">
    <name type="scientific">Cannabis sativa</name>
    <name type="common">Hemp</name>
    <name type="synonym">Marijuana</name>
    <dbReference type="NCBI Taxonomy" id="3483"/>
    <lineage>
        <taxon>Eukaryota</taxon>
        <taxon>Viridiplantae</taxon>
        <taxon>Streptophyta</taxon>
        <taxon>Embryophyta</taxon>
        <taxon>Tracheophyta</taxon>
        <taxon>Spermatophyta</taxon>
        <taxon>Magnoliopsida</taxon>
        <taxon>eudicotyledons</taxon>
        <taxon>Gunneridae</taxon>
        <taxon>Pentapetalae</taxon>
        <taxon>rosids</taxon>
        <taxon>fabids</taxon>
        <taxon>Rosales</taxon>
        <taxon>Cannabaceae</taxon>
        <taxon>Cannabis</taxon>
    </lineage>
</organism>
<dbReference type="GO" id="GO:0008270">
    <property type="term" value="F:zinc ion binding"/>
    <property type="evidence" value="ECO:0007669"/>
    <property type="project" value="UniProtKB-KW"/>
</dbReference>
<protein>
    <recommendedName>
        <fullName evidence="3">C2H2-type domain-containing protein</fullName>
    </recommendedName>
</protein>
<dbReference type="SUPFAM" id="SSF57667">
    <property type="entry name" value="beta-beta-alpha zinc fingers"/>
    <property type="match status" value="1"/>
</dbReference>
<evidence type="ECO:0000256" key="1">
    <source>
        <dbReference type="PROSITE-ProRule" id="PRU00042"/>
    </source>
</evidence>
<keyword evidence="6" id="KW-1185">Reference proteome</keyword>
<dbReference type="PROSITE" id="PS50157">
    <property type="entry name" value="ZINC_FINGER_C2H2_2"/>
    <property type="match status" value="1"/>
</dbReference>
<gene>
    <name evidence="4" type="ORF">G4B88_021582</name>
    <name evidence="5" type="ORF">G4B88_021583</name>
</gene>
<keyword evidence="1" id="KW-0862">Zinc</keyword>
<name>A0A7J6GKE5_CANSA</name>
<dbReference type="InterPro" id="IPR013087">
    <property type="entry name" value="Znf_C2H2_type"/>
</dbReference>
<evidence type="ECO:0000259" key="3">
    <source>
        <dbReference type="PROSITE" id="PS50157"/>
    </source>
</evidence>
<feature type="domain" description="C2H2-type" evidence="3">
    <location>
        <begin position="51"/>
        <end position="78"/>
    </location>
</feature>
<keyword evidence="1" id="KW-0479">Metal-binding</keyword>
<feature type="region of interest" description="Disordered" evidence="2">
    <location>
        <begin position="141"/>
        <end position="162"/>
    </location>
</feature>
<dbReference type="EMBL" id="JAATIQ010000100">
    <property type="protein sequence ID" value="KAF4382800.1"/>
    <property type="molecule type" value="Genomic_DNA"/>
</dbReference>
<dbReference type="Pfam" id="PF13912">
    <property type="entry name" value="zf-C2H2_6"/>
    <property type="match status" value="1"/>
</dbReference>
<dbReference type="PROSITE" id="PS00028">
    <property type="entry name" value="ZINC_FINGER_C2H2_1"/>
    <property type="match status" value="1"/>
</dbReference>